<dbReference type="EMBL" id="CAJVPM010027273">
    <property type="protein sequence ID" value="CAG8665540.1"/>
    <property type="molecule type" value="Genomic_DNA"/>
</dbReference>
<proteinExistence type="predicted"/>
<keyword evidence="2" id="KW-1185">Reference proteome</keyword>
<dbReference type="Proteomes" id="UP000789860">
    <property type="component" value="Unassembled WGS sequence"/>
</dbReference>
<protein>
    <submittedName>
        <fullName evidence="1">8093_t:CDS:1</fullName>
    </submittedName>
</protein>
<organism evidence="1 2">
    <name type="scientific">Scutellospora calospora</name>
    <dbReference type="NCBI Taxonomy" id="85575"/>
    <lineage>
        <taxon>Eukaryota</taxon>
        <taxon>Fungi</taxon>
        <taxon>Fungi incertae sedis</taxon>
        <taxon>Mucoromycota</taxon>
        <taxon>Glomeromycotina</taxon>
        <taxon>Glomeromycetes</taxon>
        <taxon>Diversisporales</taxon>
        <taxon>Gigasporaceae</taxon>
        <taxon>Scutellospora</taxon>
    </lineage>
</organism>
<evidence type="ECO:0000313" key="1">
    <source>
        <dbReference type="EMBL" id="CAG8665540.1"/>
    </source>
</evidence>
<sequence length="110" mass="12449">MGFNEETGICDHFKEPLIHALNKGKVNIKDNPYYTKIKNRNNIILLGDTIGDLQMASGINHDTCLSIGFYNAKDNSINEEYKKMYDIVVTNDGSLDVINFIIEAMTVKFD</sequence>
<evidence type="ECO:0000313" key="2">
    <source>
        <dbReference type="Proteomes" id="UP000789860"/>
    </source>
</evidence>
<name>A0ACA9NSA9_9GLOM</name>
<accession>A0ACA9NSA9</accession>
<reference evidence="1" key="1">
    <citation type="submission" date="2021-06" db="EMBL/GenBank/DDBJ databases">
        <authorList>
            <person name="Kallberg Y."/>
            <person name="Tangrot J."/>
            <person name="Rosling A."/>
        </authorList>
    </citation>
    <scope>NUCLEOTIDE SEQUENCE</scope>
    <source>
        <strain evidence="1">AU212A</strain>
    </source>
</reference>
<gene>
    <name evidence="1" type="ORF">SCALOS_LOCUS9189</name>
</gene>
<comment type="caution">
    <text evidence="1">The sequence shown here is derived from an EMBL/GenBank/DDBJ whole genome shotgun (WGS) entry which is preliminary data.</text>
</comment>